<evidence type="ECO:0000313" key="1">
    <source>
        <dbReference type="EMBL" id="KAF5331879.1"/>
    </source>
</evidence>
<organism evidence="1 2">
    <name type="scientific">Ephemerocybe angulata</name>
    <dbReference type="NCBI Taxonomy" id="980116"/>
    <lineage>
        <taxon>Eukaryota</taxon>
        <taxon>Fungi</taxon>
        <taxon>Dikarya</taxon>
        <taxon>Basidiomycota</taxon>
        <taxon>Agaricomycotina</taxon>
        <taxon>Agaricomycetes</taxon>
        <taxon>Agaricomycetidae</taxon>
        <taxon>Agaricales</taxon>
        <taxon>Agaricineae</taxon>
        <taxon>Psathyrellaceae</taxon>
        <taxon>Ephemerocybe</taxon>
    </lineage>
</organism>
<evidence type="ECO:0000313" key="2">
    <source>
        <dbReference type="Proteomes" id="UP000541558"/>
    </source>
</evidence>
<dbReference type="AlphaFoldDB" id="A0A8H5BYI1"/>
<gene>
    <name evidence="1" type="ORF">D9611_008834</name>
</gene>
<proteinExistence type="predicted"/>
<dbReference type="EMBL" id="JAACJK010000112">
    <property type="protein sequence ID" value="KAF5331879.1"/>
    <property type="molecule type" value="Genomic_DNA"/>
</dbReference>
<keyword evidence="2" id="KW-1185">Reference proteome</keyword>
<sequence length="696" mass="78215">MLHSLLGAFRKPPHESEGKIVAALLKTNGLPSDEQRAALLLSLQELEVKLQTLRSGHKQGVIPQPAGDLRSREYLEEAIRRHRLCLSCVRRVPEEIWGHILTLTLEDEDRSLPSSISIVQGLSSISLAIRFAALRECTLWTTLPAITLLPNRSSRIAHQTDILKKFLQRSGTLPISWSLAFGSKIWGSDHTSGITALLQLLADQCHRWEDVRLEIPFSAVEQLAPIEGNLPVLSTLRLDVHRKETPGENIRCLPAQIDYFLEAPALHTVTLKDVSSHLHPFVINLPWSQLVDVTIISRDRTLYHSLIALQTPTLRKLRYEIASTVFGAEPPPHLSPRAPFTLPNVDTLCLKASTLSGTFVPVDIDSLILPSLTDLEIEGWLDITTSLYDRVESLLARSGCHLNRLALGADGDVMFSHWQIQLTCFPLITSLCPGITHLDLMDVQEDIFPLLLLDPVSTTPTLPKLQVLVLRFRFVYVDAEISRAFWEVAQSRTNLLTRARPGSMDNGDRFQVLEETRFVFETPDLMQGDAQESVDTPAGPPYDGDDMELMTLAKKARQCLKSAFRADGAPLRTFASLALQLELDTVLKKLEKLNLENRQSYPLTLKGVPALLRSISSLPTGSIPGDQVFRFRRRASSICEKWRPHLLRDYQGDRFPFRWSYPKPGEAVLKWHPPSRSDRFDEAEIWKEVGTGPLSY</sequence>
<dbReference type="OrthoDB" id="3038673at2759"/>
<protein>
    <submittedName>
        <fullName evidence="1">Uncharacterized protein</fullName>
    </submittedName>
</protein>
<dbReference type="Proteomes" id="UP000541558">
    <property type="component" value="Unassembled WGS sequence"/>
</dbReference>
<name>A0A8H5BYI1_9AGAR</name>
<accession>A0A8H5BYI1</accession>
<reference evidence="1 2" key="1">
    <citation type="journal article" date="2020" name="ISME J.">
        <title>Uncovering the hidden diversity of litter-decomposition mechanisms in mushroom-forming fungi.</title>
        <authorList>
            <person name="Floudas D."/>
            <person name="Bentzer J."/>
            <person name="Ahren D."/>
            <person name="Johansson T."/>
            <person name="Persson P."/>
            <person name="Tunlid A."/>
        </authorList>
    </citation>
    <scope>NUCLEOTIDE SEQUENCE [LARGE SCALE GENOMIC DNA]</scope>
    <source>
        <strain evidence="1 2">CBS 175.51</strain>
    </source>
</reference>
<comment type="caution">
    <text evidence="1">The sequence shown here is derived from an EMBL/GenBank/DDBJ whole genome shotgun (WGS) entry which is preliminary data.</text>
</comment>